<organism evidence="9 10">
    <name type="scientific">Sparus aurata</name>
    <name type="common">Gilthead sea bream</name>
    <dbReference type="NCBI Taxonomy" id="8175"/>
    <lineage>
        <taxon>Eukaryota</taxon>
        <taxon>Metazoa</taxon>
        <taxon>Chordata</taxon>
        <taxon>Craniata</taxon>
        <taxon>Vertebrata</taxon>
        <taxon>Euteleostomi</taxon>
        <taxon>Actinopterygii</taxon>
        <taxon>Neopterygii</taxon>
        <taxon>Teleostei</taxon>
        <taxon>Neoteleostei</taxon>
        <taxon>Acanthomorphata</taxon>
        <taxon>Eupercaria</taxon>
        <taxon>Spariformes</taxon>
        <taxon>Sparidae</taxon>
        <taxon>Sparus</taxon>
    </lineage>
</organism>
<dbReference type="PANTHER" id="PTHR24100">
    <property type="entry name" value="BUTYROPHILIN"/>
    <property type="match status" value="1"/>
</dbReference>
<evidence type="ECO:0000256" key="1">
    <source>
        <dbReference type="ARBA" id="ARBA00004370"/>
    </source>
</evidence>
<dbReference type="Ensembl" id="ENSSAUT00010009146.1">
    <property type="protein sequence ID" value="ENSSAUP00010008551.1"/>
    <property type="gene ID" value="ENSSAUG00010004274.1"/>
</dbReference>
<reference evidence="9" key="2">
    <citation type="submission" date="2025-08" db="UniProtKB">
        <authorList>
            <consortium name="Ensembl"/>
        </authorList>
    </citation>
    <scope>IDENTIFICATION</scope>
</reference>
<keyword evidence="4" id="KW-1015">Disulfide bond</keyword>
<dbReference type="InterPro" id="IPR050504">
    <property type="entry name" value="IgSF_BTN/MOG"/>
</dbReference>
<dbReference type="GeneTree" id="ENSGT00940000157300"/>
<feature type="transmembrane region" description="Helical" evidence="7">
    <location>
        <begin position="7"/>
        <end position="31"/>
    </location>
</feature>
<dbReference type="GO" id="GO:0050863">
    <property type="term" value="P:regulation of T cell activation"/>
    <property type="evidence" value="ECO:0007669"/>
    <property type="project" value="UniProtKB-ARBA"/>
</dbReference>
<dbReference type="InterPro" id="IPR013783">
    <property type="entry name" value="Ig-like_fold"/>
</dbReference>
<accession>A0A671U2G6</accession>
<protein>
    <submittedName>
        <fullName evidence="9">V-set domain containing T cell activation inhibitor 1</fullName>
    </submittedName>
</protein>
<keyword evidence="10" id="KW-1185">Reference proteome</keyword>
<dbReference type="SMART" id="SM00409">
    <property type="entry name" value="IG"/>
    <property type="match status" value="1"/>
</dbReference>
<evidence type="ECO:0000256" key="5">
    <source>
        <dbReference type="ARBA" id="ARBA00023180"/>
    </source>
</evidence>
<dbReference type="SUPFAM" id="SSF48726">
    <property type="entry name" value="Immunoglobulin"/>
    <property type="match status" value="2"/>
</dbReference>
<dbReference type="Proteomes" id="UP000472265">
    <property type="component" value="Chromosome 9"/>
</dbReference>
<dbReference type="RefSeq" id="XP_030283274.1">
    <property type="nucleotide sequence ID" value="XM_030427414.1"/>
</dbReference>
<dbReference type="InterPro" id="IPR013106">
    <property type="entry name" value="Ig_V-set"/>
</dbReference>
<evidence type="ECO:0000256" key="4">
    <source>
        <dbReference type="ARBA" id="ARBA00023157"/>
    </source>
</evidence>
<dbReference type="InterPro" id="IPR036179">
    <property type="entry name" value="Ig-like_dom_sf"/>
</dbReference>
<evidence type="ECO:0000259" key="8">
    <source>
        <dbReference type="PROSITE" id="PS50835"/>
    </source>
</evidence>
<dbReference type="Pfam" id="PF07686">
    <property type="entry name" value="V-set"/>
    <property type="match status" value="1"/>
</dbReference>
<keyword evidence="3 7" id="KW-0472">Membrane</keyword>
<evidence type="ECO:0000313" key="10">
    <source>
        <dbReference type="Proteomes" id="UP000472265"/>
    </source>
</evidence>
<dbReference type="OMA" id="CYIVTSK"/>
<dbReference type="PROSITE" id="PS50835">
    <property type="entry name" value="IG_LIKE"/>
    <property type="match status" value="1"/>
</dbReference>
<evidence type="ECO:0000256" key="3">
    <source>
        <dbReference type="ARBA" id="ARBA00023136"/>
    </source>
</evidence>
<evidence type="ECO:0000256" key="7">
    <source>
        <dbReference type="SAM" id="Phobius"/>
    </source>
</evidence>
<reference evidence="9" key="3">
    <citation type="submission" date="2025-09" db="UniProtKB">
        <authorList>
            <consortium name="Ensembl"/>
        </authorList>
    </citation>
    <scope>IDENTIFICATION</scope>
</reference>
<dbReference type="GeneID" id="115587535"/>
<keyword evidence="5" id="KW-0325">Glycoprotein</keyword>
<keyword evidence="7" id="KW-1133">Transmembrane helix</keyword>
<dbReference type="GO" id="GO:0050852">
    <property type="term" value="P:T cell receptor signaling pathway"/>
    <property type="evidence" value="ECO:0007669"/>
    <property type="project" value="TreeGrafter"/>
</dbReference>
<dbReference type="GO" id="GO:0005102">
    <property type="term" value="F:signaling receptor binding"/>
    <property type="evidence" value="ECO:0007669"/>
    <property type="project" value="TreeGrafter"/>
</dbReference>
<sequence length="279" mass="29742">MASLGQIIFCSMIILIVLFSALIILILSVSLTGSGFGGSTSSVVSSNKNPIANLGEDQLLSCYVNAGQNSIINQVSVTWEKKGLTGLVYKYADGADDLTDQNPQFKARTQVFPGSLVGGNGSLLLRAVRSSDEGEYTCSISSSEGKGTVNIQLRTAAFSAPTLKFSSGALVAEARSWFPKPNITWSDYDGHVLQGSTNFTQNSAGIFTVVSRLQSVNMSDTYTYRIENNLVTALSRATITGSEVSANTYFIYAANAASSLLSLTYLGIMTSVLCIYYLT</sequence>
<dbReference type="InterPro" id="IPR003599">
    <property type="entry name" value="Ig_sub"/>
</dbReference>
<feature type="transmembrane region" description="Helical" evidence="7">
    <location>
        <begin position="249"/>
        <end position="278"/>
    </location>
</feature>
<evidence type="ECO:0000256" key="2">
    <source>
        <dbReference type="ARBA" id="ARBA00022729"/>
    </source>
</evidence>
<dbReference type="GO" id="GO:0001817">
    <property type="term" value="P:regulation of cytokine production"/>
    <property type="evidence" value="ECO:0007669"/>
    <property type="project" value="TreeGrafter"/>
</dbReference>
<dbReference type="GO" id="GO:0009897">
    <property type="term" value="C:external side of plasma membrane"/>
    <property type="evidence" value="ECO:0007669"/>
    <property type="project" value="TreeGrafter"/>
</dbReference>
<keyword evidence="7" id="KW-0812">Transmembrane</keyword>
<dbReference type="FunFam" id="2.60.40.10:FF:000142">
    <property type="entry name" value="V-set domain-containing T-cell activation inhibitor 1"/>
    <property type="match status" value="1"/>
</dbReference>
<dbReference type="AlphaFoldDB" id="A0A671U2G6"/>
<proteinExistence type="predicted"/>
<dbReference type="GO" id="GO:1903037">
    <property type="term" value="P:regulation of leukocyte cell-cell adhesion"/>
    <property type="evidence" value="ECO:0007669"/>
    <property type="project" value="UniProtKB-ARBA"/>
</dbReference>
<dbReference type="PANTHER" id="PTHR24100:SF0">
    <property type="entry name" value="V-SET DOMAIN-CONTAINING T-CELL ACTIVATION INHIBITOR 1"/>
    <property type="match status" value="1"/>
</dbReference>
<keyword evidence="6" id="KW-0393">Immunoglobulin domain</keyword>
<evidence type="ECO:0000313" key="9">
    <source>
        <dbReference type="Ensembl" id="ENSSAUP00010008551.1"/>
    </source>
</evidence>
<dbReference type="CTD" id="79679"/>
<comment type="subcellular location">
    <subcellularLocation>
        <location evidence="1">Membrane</location>
    </subcellularLocation>
</comment>
<dbReference type="InParanoid" id="A0A671U2G6"/>
<evidence type="ECO:0000256" key="6">
    <source>
        <dbReference type="ARBA" id="ARBA00023319"/>
    </source>
</evidence>
<gene>
    <name evidence="9" type="primary">VTCN1</name>
    <name evidence="9" type="synonym">vtcn1</name>
</gene>
<reference evidence="9" key="1">
    <citation type="submission" date="2021-04" db="EMBL/GenBank/DDBJ databases">
        <authorList>
            <consortium name="Wellcome Sanger Institute Data Sharing"/>
        </authorList>
    </citation>
    <scope>NUCLEOTIDE SEQUENCE [LARGE SCALE GENOMIC DNA]</scope>
</reference>
<keyword evidence="2" id="KW-0732">Signal</keyword>
<dbReference type="Gene3D" id="2.60.40.10">
    <property type="entry name" value="Immunoglobulins"/>
    <property type="match status" value="2"/>
</dbReference>
<feature type="domain" description="Ig-like" evidence="8">
    <location>
        <begin position="41"/>
        <end position="154"/>
    </location>
</feature>
<name>A0A671U2G6_SPAAU</name>
<dbReference type="InterPro" id="IPR007110">
    <property type="entry name" value="Ig-like_dom"/>
</dbReference>